<organism evidence="1 2">
    <name type="scientific">Helianthus annuus</name>
    <name type="common">Common sunflower</name>
    <dbReference type="NCBI Taxonomy" id="4232"/>
    <lineage>
        <taxon>Eukaryota</taxon>
        <taxon>Viridiplantae</taxon>
        <taxon>Streptophyta</taxon>
        <taxon>Embryophyta</taxon>
        <taxon>Tracheophyta</taxon>
        <taxon>Spermatophyta</taxon>
        <taxon>Magnoliopsida</taxon>
        <taxon>eudicotyledons</taxon>
        <taxon>Gunneridae</taxon>
        <taxon>Pentapetalae</taxon>
        <taxon>asterids</taxon>
        <taxon>campanulids</taxon>
        <taxon>Asterales</taxon>
        <taxon>Asteraceae</taxon>
        <taxon>Asteroideae</taxon>
        <taxon>Heliantheae alliance</taxon>
        <taxon>Heliantheae</taxon>
        <taxon>Helianthus</taxon>
    </lineage>
</organism>
<protein>
    <submittedName>
        <fullName evidence="1">Uncharacterized protein</fullName>
    </submittedName>
</protein>
<gene>
    <name evidence="1" type="ORF">HannXRQ_Chr17g0554481</name>
</gene>
<dbReference type="InParanoid" id="A0A251RR52"/>
<reference evidence="2" key="1">
    <citation type="journal article" date="2017" name="Nature">
        <title>The sunflower genome provides insights into oil metabolism, flowering and Asterid evolution.</title>
        <authorList>
            <person name="Badouin H."/>
            <person name="Gouzy J."/>
            <person name="Grassa C.J."/>
            <person name="Murat F."/>
            <person name="Staton S.E."/>
            <person name="Cottret L."/>
            <person name="Lelandais-Briere C."/>
            <person name="Owens G.L."/>
            <person name="Carrere S."/>
            <person name="Mayjonade B."/>
            <person name="Legrand L."/>
            <person name="Gill N."/>
            <person name="Kane N.C."/>
            <person name="Bowers J.E."/>
            <person name="Hubner S."/>
            <person name="Bellec A."/>
            <person name="Berard A."/>
            <person name="Berges H."/>
            <person name="Blanchet N."/>
            <person name="Boniface M.C."/>
            <person name="Brunel D."/>
            <person name="Catrice O."/>
            <person name="Chaidir N."/>
            <person name="Claudel C."/>
            <person name="Donnadieu C."/>
            <person name="Faraut T."/>
            <person name="Fievet G."/>
            <person name="Helmstetter N."/>
            <person name="King M."/>
            <person name="Knapp S.J."/>
            <person name="Lai Z."/>
            <person name="Le Paslier M.C."/>
            <person name="Lippi Y."/>
            <person name="Lorenzon L."/>
            <person name="Mandel J.R."/>
            <person name="Marage G."/>
            <person name="Marchand G."/>
            <person name="Marquand E."/>
            <person name="Bret-Mestries E."/>
            <person name="Morien E."/>
            <person name="Nambeesan S."/>
            <person name="Nguyen T."/>
            <person name="Pegot-Espagnet P."/>
            <person name="Pouilly N."/>
            <person name="Raftis F."/>
            <person name="Sallet E."/>
            <person name="Schiex T."/>
            <person name="Thomas J."/>
            <person name="Vandecasteele C."/>
            <person name="Vares D."/>
            <person name="Vear F."/>
            <person name="Vautrin S."/>
            <person name="Crespi M."/>
            <person name="Mangin B."/>
            <person name="Burke J.M."/>
            <person name="Salse J."/>
            <person name="Munos S."/>
            <person name="Vincourt P."/>
            <person name="Rieseberg L.H."/>
            <person name="Langlade N.B."/>
        </authorList>
    </citation>
    <scope>NUCLEOTIDE SEQUENCE [LARGE SCALE GENOMIC DNA]</scope>
    <source>
        <strain evidence="2">cv. SF193</strain>
    </source>
</reference>
<evidence type="ECO:0000313" key="2">
    <source>
        <dbReference type="Proteomes" id="UP000215914"/>
    </source>
</evidence>
<proteinExistence type="predicted"/>
<accession>A0A251RR52</accession>
<evidence type="ECO:0000313" key="1">
    <source>
        <dbReference type="EMBL" id="OTF86777.1"/>
    </source>
</evidence>
<name>A0A251RR52_HELAN</name>
<dbReference type="Proteomes" id="UP000215914">
    <property type="component" value="Chromosome 17"/>
</dbReference>
<dbReference type="EMBL" id="CM007906">
    <property type="protein sequence ID" value="OTF86777.1"/>
    <property type="molecule type" value="Genomic_DNA"/>
</dbReference>
<dbReference type="AlphaFoldDB" id="A0A251RR52"/>
<keyword evidence="2" id="KW-1185">Reference proteome</keyword>
<sequence length="57" mass="6478">MMIMLTHAYGTRLLELIAGRNTETNGTWVLVFIMKLLDYKSSMSSLLKGLVHISHLQ</sequence>